<dbReference type="InterPro" id="IPR035906">
    <property type="entry name" value="MetI-like_sf"/>
</dbReference>
<evidence type="ECO:0000313" key="10">
    <source>
        <dbReference type="Proteomes" id="UP001064971"/>
    </source>
</evidence>
<keyword evidence="6 7" id="KW-0472">Membrane</keyword>
<feature type="domain" description="ABC transmembrane type-1" evidence="8">
    <location>
        <begin position="83"/>
        <end position="297"/>
    </location>
</feature>
<protein>
    <submittedName>
        <fullName evidence="9">Sugar ABC transporter permease</fullName>
    </submittedName>
</protein>
<dbReference type="InterPro" id="IPR051393">
    <property type="entry name" value="ABC_transporter_permease"/>
</dbReference>
<evidence type="ECO:0000259" key="8">
    <source>
        <dbReference type="PROSITE" id="PS50928"/>
    </source>
</evidence>
<reference evidence="9" key="1">
    <citation type="submission" date="2022-07" db="EMBL/GenBank/DDBJ databases">
        <title>Complete Genome Sequence of the Radioresistant Bacterium Deinococcus aetherius ST0316, Isolated from the Air Dust collected in Lower Stratosphere above Japan.</title>
        <authorList>
            <person name="Satoh K."/>
            <person name="Hagiwara K."/>
            <person name="Katsumata K."/>
            <person name="Kubo A."/>
            <person name="Yokobori S."/>
            <person name="Yamagishi A."/>
            <person name="Oono Y."/>
            <person name="Narumi I."/>
        </authorList>
    </citation>
    <scope>NUCLEOTIDE SEQUENCE</scope>
    <source>
        <strain evidence="9">ST0316</strain>
        <plasmid evidence="9">pDAETH-1</plasmid>
    </source>
</reference>
<evidence type="ECO:0000256" key="2">
    <source>
        <dbReference type="ARBA" id="ARBA00022448"/>
    </source>
</evidence>
<feature type="transmembrane region" description="Helical" evidence="7">
    <location>
        <begin position="89"/>
        <end position="108"/>
    </location>
</feature>
<feature type="transmembrane region" description="Helical" evidence="7">
    <location>
        <begin position="171"/>
        <end position="193"/>
    </location>
</feature>
<accession>A0ABM8AIR3</accession>
<feature type="transmembrane region" description="Helical" evidence="7">
    <location>
        <begin position="120"/>
        <end position="140"/>
    </location>
</feature>
<dbReference type="PANTHER" id="PTHR30193">
    <property type="entry name" value="ABC TRANSPORTER PERMEASE PROTEIN"/>
    <property type="match status" value="1"/>
</dbReference>
<dbReference type="PANTHER" id="PTHR30193:SF41">
    <property type="entry name" value="DIACETYLCHITOBIOSE UPTAKE SYSTEM PERMEASE PROTEIN NGCF"/>
    <property type="match status" value="1"/>
</dbReference>
<dbReference type="RefSeq" id="WP_344870206.1">
    <property type="nucleotide sequence ID" value="NZ_BAABDW010000075.1"/>
</dbReference>
<dbReference type="EMBL" id="AP026561">
    <property type="protein sequence ID" value="BDP43712.1"/>
    <property type="molecule type" value="Genomic_DNA"/>
</dbReference>
<dbReference type="CDD" id="cd06261">
    <property type="entry name" value="TM_PBP2"/>
    <property type="match status" value="1"/>
</dbReference>
<feature type="transmembrane region" description="Helical" evidence="7">
    <location>
        <begin position="228"/>
        <end position="249"/>
    </location>
</feature>
<keyword evidence="3" id="KW-1003">Cell membrane</keyword>
<keyword evidence="5 7" id="KW-1133">Transmembrane helix</keyword>
<feature type="transmembrane region" description="Helical" evidence="7">
    <location>
        <begin position="278"/>
        <end position="301"/>
    </location>
</feature>
<evidence type="ECO:0000256" key="5">
    <source>
        <dbReference type="ARBA" id="ARBA00022989"/>
    </source>
</evidence>
<dbReference type="SUPFAM" id="SSF161098">
    <property type="entry name" value="MetI-like"/>
    <property type="match status" value="1"/>
</dbReference>
<evidence type="ECO:0000256" key="1">
    <source>
        <dbReference type="ARBA" id="ARBA00004651"/>
    </source>
</evidence>
<sequence>MRANTLNPPAARSRPRSRSWWRKQVGLLFVLPSVAFTAVFFLAPLVMTAWMSLHDWPLLGARHFTGLQNYAALLSDGNFWSSLGFTAKYTLVVTPVLFVLAFGLALLVKRSVRWVGLFRTAYFLPVVIGLATSSLLWVWLLNDQVGVFNAGLAAIGVIREPFQWLATTGSALTAIVVMVTWKMVGLTMLLLLIGMQAIPEEFYEAARVDGASPWEQLRFITLPLMRRTFALALVLSVIGSFLAFDPMYIMAGGGPQNSTITTVYWIFKAAFVQFRLGYAASLSVVLLVILIAVSVVQLYLLRDDTRY</sequence>
<proteinExistence type="inferred from homology"/>
<keyword evidence="10" id="KW-1185">Reference proteome</keyword>
<gene>
    <name evidence="9" type="ORF">DAETH_36810</name>
</gene>
<comment type="similarity">
    <text evidence="7">Belongs to the binding-protein-dependent transport system permease family.</text>
</comment>
<evidence type="ECO:0000256" key="4">
    <source>
        <dbReference type="ARBA" id="ARBA00022692"/>
    </source>
</evidence>
<geneLocation type="plasmid" evidence="9 10">
    <name>pDAETH-1</name>
</geneLocation>
<dbReference type="Gene3D" id="1.10.3720.10">
    <property type="entry name" value="MetI-like"/>
    <property type="match status" value="1"/>
</dbReference>
<keyword evidence="4 7" id="KW-0812">Transmembrane</keyword>
<organism evidence="9 10">
    <name type="scientific">Deinococcus aetherius</name>
    <dbReference type="NCBI Taxonomy" id="200252"/>
    <lineage>
        <taxon>Bacteria</taxon>
        <taxon>Thermotogati</taxon>
        <taxon>Deinococcota</taxon>
        <taxon>Deinococci</taxon>
        <taxon>Deinococcales</taxon>
        <taxon>Deinococcaceae</taxon>
        <taxon>Deinococcus</taxon>
    </lineage>
</organism>
<evidence type="ECO:0000256" key="6">
    <source>
        <dbReference type="ARBA" id="ARBA00023136"/>
    </source>
</evidence>
<name>A0ABM8AIR3_9DEIO</name>
<dbReference type="InterPro" id="IPR000515">
    <property type="entry name" value="MetI-like"/>
</dbReference>
<dbReference type="Proteomes" id="UP001064971">
    <property type="component" value="Plasmid pDAETH-1"/>
</dbReference>
<evidence type="ECO:0000256" key="7">
    <source>
        <dbReference type="RuleBase" id="RU363032"/>
    </source>
</evidence>
<comment type="subcellular location">
    <subcellularLocation>
        <location evidence="1 7">Cell membrane</location>
        <topology evidence="1 7">Multi-pass membrane protein</topology>
    </subcellularLocation>
</comment>
<keyword evidence="9" id="KW-0614">Plasmid</keyword>
<dbReference type="Pfam" id="PF00528">
    <property type="entry name" value="BPD_transp_1"/>
    <property type="match status" value="1"/>
</dbReference>
<evidence type="ECO:0000313" key="9">
    <source>
        <dbReference type="EMBL" id="BDP43712.1"/>
    </source>
</evidence>
<dbReference type="PROSITE" id="PS50928">
    <property type="entry name" value="ABC_TM1"/>
    <property type="match status" value="1"/>
</dbReference>
<feature type="transmembrane region" description="Helical" evidence="7">
    <location>
        <begin position="25"/>
        <end position="50"/>
    </location>
</feature>
<keyword evidence="2 7" id="KW-0813">Transport</keyword>
<evidence type="ECO:0000256" key="3">
    <source>
        <dbReference type="ARBA" id="ARBA00022475"/>
    </source>
</evidence>